<feature type="transmembrane region" description="Helical" evidence="7">
    <location>
        <begin position="458"/>
        <end position="478"/>
    </location>
</feature>
<dbReference type="InterPro" id="IPR019758">
    <property type="entry name" value="Pept_S26A_signal_pept_1_CS"/>
</dbReference>
<evidence type="ECO:0000259" key="8">
    <source>
        <dbReference type="Pfam" id="PF04840"/>
    </source>
</evidence>
<evidence type="ECO:0000313" key="10">
    <source>
        <dbReference type="WBParaSite" id="maker-unitig_35153-snap-gene-0.2-mRNA-1"/>
    </source>
</evidence>
<keyword evidence="7" id="KW-0812">Transmembrane</keyword>
<dbReference type="InterPro" id="IPR006925">
    <property type="entry name" value="Vps16_C"/>
</dbReference>
<dbReference type="WBParaSite" id="maker-unitig_35153-snap-gene-0.2-mRNA-1">
    <property type="protein sequence ID" value="maker-unitig_35153-snap-gene-0.2-mRNA-1"/>
    <property type="gene ID" value="maker-unitig_35153-snap-gene-0.2"/>
</dbReference>
<dbReference type="GO" id="GO:0099023">
    <property type="term" value="C:vesicle tethering complex"/>
    <property type="evidence" value="ECO:0007669"/>
    <property type="project" value="UniProtKB-ARBA"/>
</dbReference>
<dbReference type="AlphaFoldDB" id="A0A1I8FHK1"/>
<dbReference type="InterPro" id="IPR038132">
    <property type="entry name" value="Vps16_C_sf"/>
</dbReference>
<dbReference type="PANTHER" id="PTHR10806:SF6">
    <property type="entry name" value="SIGNAL PEPTIDASE COMPLEX CATALYTIC SUBUNIT SEC11"/>
    <property type="match status" value="1"/>
</dbReference>
<feature type="region of interest" description="Disordered" evidence="6">
    <location>
        <begin position="754"/>
        <end position="793"/>
    </location>
</feature>
<evidence type="ECO:0000313" key="9">
    <source>
        <dbReference type="Proteomes" id="UP000095280"/>
    </source>
</evidence>
<dbReference type="InterPro" id="IPR019533">
    <property type="entry name" value="Peptidase_S26"/>
</dbReference>
<feature type="compositionally biased region" description="Polar residues" evidence="6">
    <location>
        <begin position="782"/>
        <end position="793"/>
    </location>
</feature>
<sequence length="793" mass="87557">MRKQPVAMAPAHQAGLLLPATRPLCWTKSDRRSDLAAALELRRAFDATEAAPTTGAAGRPARCWPRVFLAKECQLAAAAGAAEETGAVISALSNLPGSRCTPLLARLLGNGSEKLAESLRREFEVPEKRWWQLQVTALAKSGRFTELRRLSERKSPIGYAPFSSGEQRVRCLCRLRRYAEAIDFASGLKTDAAYHLEYLRRHLAREEVRQPGQPVVREAAQRLRALHQTMAAGGGGTMGLLDISFLSDLKRMNKRQVFYQFLSFGMIVSSALMIWKGLIRVASLWWCSPDPWSPGFYRGDLLFPHQRPGGPIRAGDIAVFPRIKGRDIPIVHRVLQVHERDDGYVKFLTKGDNNAIDDRGLYAPGQLWLEKGDVIGRAKGFVPYIGMVTIVMNDYPKFKYAVLGLLGIFQTLSSVRLNQRKGWRPPPPTPGCCHSAASLLAAGRSLFASASIGQRFELLVQLLLAMLLLIAAFAVYLINTAMRPAVQKAAFGYAKKDFLEDAYRFDDSLRLRALRFTNSRPFRPAAVIAEPREWQHGPVLLSYFRRPKDSVAELESIRGPAQPPGGLAPEPAAPCRSACWATCSSPSSSLPQRRWSVLCLLPARASASPSCCTWRLRPSLLPLFYALRRFLLWIFVAPLARLRAAGPAAEEGDKRKCWTRVMEHRDLNKRAKVDAWTASIRTGSRPEVPAAQGSGRGEAASFFAKSIAVEAKRPIIDSSSRAASQQPASGAAAPAPQGVVLRKLCRRRISSSLRRRCSSSSLYPRPQLPRACAEPRPPPPWTASSTCWSETAP</sequence>
<evidence type="ECO:0000256" key="4">
    <source>
        <dbReference type="ARBA" id="ARBA00022801"/>
    </source>
</evidence>
<dbReference type="PANTHER" id="PTHR10806">
    <property type="entry name" value="SIGNAL PEPTIDASE COMPLEX CATALYTIC SUBUNIT SEC11"/>
    <property type="match status" value="1"/>
</dbReference>
<dbReference type="Pfam" id="PF04840">
    <property type="entry name" value="Vps16_C"/>
    <property type="match status" value="1"/>
</dbReference>
<dbReference type="InterPro" id="IPR001733">
    <property type="entry name" value="Peptidase_S26B"/>
</dbReference>
<feature type="transmembrane region" description="Helical" evidence="7">
    <location>
        <begin position="257"/>
        <end position="275"/>
    </location>
</feature>
<feature type="domain" description="Vps16 C-terminal" evidence="8">
    <location>
        <begin position="104"/>
        <end position="163"/>
    </location>
</feature>
<keyword evidence="4" id="KW-0378">Hydrolase</keyword>
<evidence type="ECO:0000256" key="7">
    <source>
        <dbReference type="SAM" id="Phobius"/>
    </source>
</evidence>
<evidence type="ECO:0000256" key="3">
    <source>
        <dbReference type="ARBA" id="ARBA00021755"/>
    </source>
</evidence>
<keyword evidence="9" id="KW-1185">Reference proteome</keyword>
<keyword evidence="7" id="KW-1133">Transmembrane helix</keyword>
<comment type="subcellular location">
    <subcellularLocation>
        <location evidence="1">Endoplasmic reticulum membrane</location>
        <topology evidence="1">Single-pass type II membrane protein</topology>
    </subcellularLocation>
</comment>
<dbReference type="GO" id="GO:0004252">
    <property type="term" value="F:serine-type endopeptidase activity"/>
    <property type="evidence" value="ECO:0007669"/>
    <property type="project" value="InterPro"/>
</dbReference>
<keyword evidence="7" id="KW-0472">Membrane</keyword>
<reference evidence="10" key="1">
    <citation type="submission" date="2016-11" db="UniProtKB">
        <authorList>
            <consortium name="WormBaseParasite"/>
        </authorList>
    </citation>
    <scope>IDENTIFICATION</scope>
</reference>
<dbReference type="GO" id="GO:0005787">
    <property type="term" value="C:signal peptidase complex"/>
    <property type="evidence" value="ECO:0007669"/>
    <property type="project" value="TreeGrafter"/>
</dbReference>
<accession>A0A1I8FHK1</accession>
<dbReference type="Proteomes" id="UP000095280">
    <property type="component" value="Unplaced"/>
</dbReference>
<name>A0A1I8FHK1_9PLAT</name>
<dbReference type="GO" id="GO:0006886">
    <property type="term" value="P:intracellular protein transport"/>
    <property type="evidence" value="ECO:0007669"/>
    <property type="project" value="InterPro"/>
</dbReference>
<dbReference type="PROSITE" id="PS00761">
    <property type="entry name" value="SPASE_I_3"/>
    <property type="match status" value="1"/>
</dbReference>
<organism evidence="9 10">
    <name type="scientific">Macrostomum lignano</name>
    <dbReference type="NCBI Taxonomy" id="282301"/>
    <lineage>
        <taxon>Eukaryota</taxon>
        <taxon>Metazoa</taxon>
        <taxon>Spiralia</taxon>
        <taxon>Lophotrochozoa</taxon>
        <taxon>Platyhelminthes</taxon>
        <taxon>Rhabditophora</taxon>
        <taxon>Macrostomorpha</taxon>
        <taxon>Macrostomida</taxon>
        <taxon>Macrostomidae</taxon>
        <taxon>Macrostomum</taxon>
    </lineage>
</organism>
<comment type="function">
    <text evidence="5">Catalytic component of the signal peptidase complex (SPC) which catalyzes the cleavage of N-terminal signal sequences from nascent proteins as they are translocated into the lumen of the endoplasmic reticulum. Specifically cleaves N-terminal signal peptides that contain a hydrophobic alpha-helix (h-region) shorter than 18-20 amino acids.</text>
</comment>
<dbReference type="Gene3D" id="1.10.150.780">
    <property type="entry name" value="Vps16, C-terminal region"/>
    <property type="match status" value="1"/>
</dbReference>
<evidence type="ECO:0000256" key="5">
    <source>
        <dbReference type="ARBA" id="ARBA00045533"/>
    </source>
</evidence>
<dbReference type="CDD" id="cd06530">
    <property type="entry name" value="S26_SPase_I"/>
    <property type="match status" value="1"/>
</dbReference>
<evidence type="ECO:0000256" key="1">
    <source>
        <dbReference type="ARBA" id="ARBA00004648"/>
    </source>
</evidence>
<protein>
    <recommendedName>
        <fullName evidence="2">Signal peptidase complex catalytic subunit SEC11</fullName>
    </recommendedName>
    <alternativeName>
        <fullName evidence="3">Signal peptidase complex catalytic subunit sec11</fullName>
    </alternativeName>
</protein>
<evidence type="ECO:0000256" key="6">
    <source>
        <dbReference type="SAM" id="MobiDB-lite"/>
    </source>
</evidence>
<evidence type="ECO:0000256" key="2">
    <source>
        <dbReference type="ARBA" id="ARBA00019685"/>
    </source>
</evidence>
<dbReference type="GO" id="GO:0006465">
    <property type="term" value="P:signal peptide processing"/>
    <property type="evidence" value="ECO:0007669"/>
    <property type="project" value="InterPro"/>
</dbReference>
<dbReference type="GO" id="GO:0005768">
    <property type="term" value="C:endosome"/>
    <property type="evidence" value="ECO:0007669"/>
    <property type="project" value="UniProtKB-ARBA"/>
</dbReference>
<proteinExistence type="predicted"/>